<dbReference type="Pfam" id="PF13639">
    <property type="entry name" value="zf-RING_2"/>
    <property type="match status" value="1"/>
</dbReference>
<evidence type="ECO:0000256" key="1">
    <source>
        <dbReference type="PROSITE-ProRule" id="PRU00175"/>
    </source>
</evidence>
<gene>
    <name evidence="4" type="ORF">ZOSMA_29G01010</name>
</gene>
<dbReference type="InterPro" id="IPR044274">
    <property type="entry name" value="RFI2"/>
</dbReference>
<dbReference type="GO" id="GO:0008270">
    <property type="term" value="F:zinc ion binding"/>
    <property type="evidence" value="ECO:0007669"/>
    <property type="project" value="UniProtKB-KW"/>
</dbReference>
<feature type="domain" description="RING-type" evidence="3">
    <location>
        <begin position="30"/>
        <end position="75"/>
    </location>
</feature>
<dbReference type="PROSITE" id="PS50089">
    <property type="entry name" value="ZF_RING_2"/>
    <property type="match status" value="1"/>
</dbReference>
<dbReference type="Proteomes" id="UP000036987">
    <property type="component" value="Unassembled WGS sequence"/>
</dbReference>
<keyword evidence="1" id="KW-0863">Zinc-finger</keyword>
<comment type="caution">
    <text evidence="4">The sequence shown here is derived from an EMBL/GenBank/DDBJ whole genome shotgun (WGS) entry which is preliminary data.</text>
</comment>
<dbReference type="InterPro" id="IPR013083">
    <property type="entry name" value="Znf_RING/FYVE/PHD"/>
</dbReference>
<keyword evidence="1" id="KW-0862">Zinc</keyword>
<dbReference type="InterPro" id="IPR001841">
    <property type="entry name" value="Znf_RING"/>
</dbReference>
<keyword evidence="1" id="KW-0479">Metal-binding</keyword>
<evidence type="ECO:0000259" key="3">
    <source>
        <dbReference type="PROSITE" id="PS50089"/>
    </source>
</evidence>
<organism evidence="4 5">
    <name type="scientific">Zostera marina</name>
    <name type="common">Eelgrass</name>
    <dbReference type="NCBI Taxonomy" id="29655"/>
    <lineage>
        <taxon>Eukaryota</taxon>
        <taxon>Viridiplantae</taxon>
        <taxon>Streptophyta</taxon>
        <taxon>Embryophyta</taxon>
        <taxon>Tracheophyta</taxon>
        <taxon>Spermatophyta</taxon>
        <taxon>Magnoliopsida</taxon>
        <taxon>Liliopsida</taxon>
        <taxon>Zosteraceae</taxon>
        <taxon>Zostera</taxon>
    </lineage>
</organism>
<evidence type="ECO:0000313" key="5">
    <source>
        <dbReference type="Proteomes" id="UP000036987"/>
    </source>
</evidence>
<accession>A0A0K9PBV2</accession>
<dbReference type="GO" id="GO:0005634">
    <property type="term" value="C:nucleus"/>
    <property type="evidence" value="ECO:0000318"/>
    <property type="project" value="GO_Central"/>
</dbReference>
<feature type="region of interest" description="Disordered" evidence="2">
    <location>
        <begin position="1"/>
        <end position="21"/>
    </location>
</feature>
<proteinExistence type="predicted"/>
<dbReference type="OrthoDB" id="8062037at2759"/>
<evidence type="ECO:0000256" key="2">
    <source>
        <dbReference type="SAM" id="MobiDB-lite"/>
    </source>
</evidence>
<reference evidence="5" key="1">
    <citation type="journal article" date="2016" name="Nature">
        <title>The genome of the seagrass Zostera marina reveals angiosperm adaptation to the sea.</title>
        <authorList>
            <person name="Olsen J.L."/>
            <person name="Rouze P."/>
            <person name="Verhelst B."/>
            <person name="Lin Y.-C."/>
            <person name="Bayer T."/>
            <person name="Collen J."/>
            <person name="Dattolo E."/>
            <person name="De Paoli E."/>
            <person name="Dittami S."/>
            <person name="Maumus F."/>
            <person name="Michel G."/>
            <person name="Kersting A."/>
            <person name="Lauritano C."/>
            <person name="Lohaus R."/>
            <person name="Toepel M."/>
            <person name="Tonon T."/>
            <person name="Vanneste K."/>
            <person name="Amirebrahimi M."/>
            <person name="Brakel J."/>
            <person name="Bostroem C."/>
            <person name="Chovatia M."/>
            <person name="Grimwood J."/>
            <person name="Jenkins J.W."/>
            <person name="Jueterbock A."/>
            <person name="Mraz A."/>
            <person name="Stam W.T."/>
            <person name="Tice H."/>
            <person name="Bornberg-Bauer E."/>
            <person name="Green P.J."/>
            <person name="Pearson G.A."/>
            <person name="Procaccini G."/>
            <person name="Duarte C.M."/>
            <person name="Schmutz J."/>
            <person name="Reusch T.B.H."/>
            <person name="Van de Peer Y."/>
        </authorList>
    </citation>
    <scope>NUCLEOTIDE SEQUENCE [LARGE SCALE GENOMIC DNA]</scope>
    <source>
        <strain evidence="5">cv. Finnish</strain>
    </source>
</reference>
<dbReference type="Gene3D" id="3.30.40.10">
    <property type="entry name" value="Zinc/RING finger domain, C3HC4 (zinc finger)"/>
    <property type="match status" value="1"/>
</dbReference>
<dbReference type="SMART" id="SM00184">
    <property type="entry name" value="RING"/>
    <property type="match status" value="1"/>
</dbReference>
<dbReference type="EMBL" id="LFYR01000980">
    <property type="protein sequence ID" value="KMZ66451.1"/>
    <property type="molecule type" value="Genomic_DNA"/>
</dbReference>
<dbReference type="PANTHER" id="PTHR46798:SF3">
    <property type="entry name" value="RING FINGER FAMILY PROTEIN"/>
    <property type="match status" value="1"/>
</dbReference>
<protein>
    <recommendedName>
        <fullName evidence="3">RING-type domain-containing protein</fullName>
    </recommendedName>
</protein>
<name>A0A0K9PBV2_ZOSMR</name>
<dbReference type="GO" id="GO:0004842">
    <property type="term" value="F:ubiquitin-protein transferase activity"/>
    <property type="evidence" value="ECO:0000318"/>
    <property type="project" value="GO_Central"/>
</dbReference>
<dbReference type="AlphaFoldDB" id="A0A0K9PBV2"/>
<evidence type="ECO:0000313" key="4">
    <source>
        <dbReference type="EMBL" id="KMZ66451.1"/>
    </source>
</evidence>
<dbReference type="PANTHER" id="PTHR46798">
    <property type="entry name" value="OS09G0511500 PROTEIN"/>
    <property type="match status" value="1"/>
</dbReference>
<sequence>MGIGDSNPADNGKKRIEDPIGGASSTVVTCSICLEQISIGGDRSTANLQCGHQFHLDCVGSAFNYISAMQCPNCRQLENGNWLFSSDLRLSSANEYNEYIDDFTDESYHVNYSDMVNFDA</sequence>
<dbReference type="SUPFAM" id="SSF57850">
    <property type="entry name" value="RING/U-box"/>
    <property type="match status" value="1"/>
</dbReference>
<keyword evidence="5" id="KW-1185">Reference proteome</keyword>